<dbReference type="InterPro" id="IPR021508">
    <property type="entry name" value="Gp17-like"/>
</dbReference>
<dbReference type="RefSeq" id="WP_164623300.1">
    <property type="nucleotide sequence ID" value="NZ_JAAIVJ010000001.1"/>
</dbReference>
<keyword evidence="1" id="KW-0732">Signal</keyword>
<protein>
    <submittedName>
        <fullName evidence="2">DUF3168 domain-containing protein</fullName>
    </submittedName>
</protein>
<keyword evidence="3" id="KW-1185">Reference proteome</keyword>
<proteinExistence type="predicted"/>
<feature type="signal peptide" evidence="1">
    <location>
        <begin position="1"/>
        <end position="24"/>
    </location>
</feature>
<organism evidence="2 3">
    <name type="scientific">Tabrizicola oligotrophica</name>
    <dbReference type="NCBI Taxonomy" id="2710650"/>
    <lineage>
        <taxon>Bacteria</taxon>
        <taxon>Pseudomonadati</taxon>
        <taxon>Pseudomonadota</taxon>
        <taxon>Alphaproteobacteria</taxon>
        <taxon>Rhodobacterales</taxon>
        <taxon>Paracoccaceae</taxon>
        <taxon>Tabrizicola</taxon>
    </lineage>
</organism>
<accession>A0A6M0QPN0</accession>
<reference evidence="2 3" key="1">
    <citation type="submission" date="2020-02" db="EMBL/GenBank/DDBJ databases">
        <authorList>
            <person name="Chen W.-M."/>
        </authorList>
    </citation>
    <scope>NUCLEOTIDE SEQUENCE [LARGE SCALE GENOMIC DNA]</scope>
    <source>
        <strain evidence="2 3">KMS-5</strain>
    </source>
</reference>
<comment type="caution">
    <text evidence="2">The sequence shown here is derived from an EMBL/GenBank/DDBJ whole genome shotgun (WGS) entry which is preliminary data.</text>
</comment>
<dbReference type="Gene3D" id="3.30.2000.30">
    <property type="match status" value="1"/>
</dbReference>
<evidence type="ECO:0000313" key="3">
    <source>
        <dbReference type="Proteomes" id="UP000477782"/>
    </source>
</evidence>
<dbReference type="Proteomes" id="UP000477782">
    <property type="component" value="Unassembled WGS sequence"/>
</dbReference>
<gene>
    <name evidence="2" type="ORF">G4Z14_03220</name>
</gene>
<dbReference type="AlphaFoldDB" id="A0A6M0QPN0"/>
<evidence type="ECO:0000313" key="2">
    <source>
        <dbReference type="EMBL" id="NEY89296.1"/>
    </source>
</evidence>
<feature type="chain" id="PRO_5026940004" evidence="1">
    <location>
        <begin position="25"/>
        <end position="132"/>
    </location>
</feature>
<sequence>MSYQAAAALQTAVFGALTAAPALAGVSVVDAMPPGTTPGTFVLIGPEVAVDQSDGSGAGAEHRFSVSVISDAAGFMTAKTVASAVSAAVLAGGMVLGTGHLVSVTFQRAVARRLDEGGTRRIDLTFRARVEL</sequence>
<dbReference type="InterPro" id="IPR053745">
    <property type="entry name" value="Viral_Tail_Comp_sf"/>
</dbReference>
<dbReference type="Pfam" id="PF11367">
    <property type="entry name" value="Tail_completion_gp17"/>
    <property type="match status" value="1"/>
</dbReference>
<evidence type="ECO:0000256" key="1">
    <source>
        <dbReference type="SAM" id="SignalP"/>
    </source>
</evidence>
<dbReference type="EMBL" id="JAAIVJ010000001">
    <property type="protein sequence ID" value="NEY89296.1"/>
    <property type="molecule type" value="Genomic_DNA"/>
</dbReference>
<name>A0A6M0QPN0_9RHOB</name>